<dbReference type="PANTHER" id="PTHR16056">
    <property type="entry name" value="REGULATOR OF MICROTUBULE DYNAMICS PROTEIN"/>
    <property type="match status" value="1"/>
</dbReference>
<protein>
    <recommendedName>
        <fullName evidence="4">Regulator of microtubule dynamics protein 1</fullName>
    </recommendedName>
</protein>
<evidence type="ECO:0000313" key="3">
    <source>
        <dbReference type="Proteomes" id="UP001432027"/>
    </source>
</evidence>
<comment type="caution">
    <text evidence="2">The sequence shown here is derived from an EMBL/GenBank/DDBJ whole genome shotgun (WGS) entry which is preliminary data.</text>
</comment>
<evidence type="ECO:0000313" key="2">
    <source>
        <dbReference type="EMBL" id="GMS78442.1"/>
    </source>
</evidence>
<dbReference type="InterPro" id="IPR049039">
    <property type="entry name" value="RMD1-3_a_helical_rpt"/>
</dbReference>
<reference evidence="2" key="1">
    <citation type="submission" date="2023-10" db="EMBL/GenBank/DDBJ databases">
        <title>Genome assembly of Pristionchus species.</title>
        <authorList>
            <person name="Yoshida K."/>
            <person name="Sommer R.J."/>
        </authorList>
    </citation>
    <scope>NUCLEOTIDE SEQUENCE</scope>
    <source>
        <strain evidence="2">RS0144</strain>
    </source>
</reference>
<dbReference type="SUPFAM" id="SSF48452">
    <property type="entry name" value="TPR-like"/>
    <property type="match status" value="1"/>
</dbReference>
<dbReference type="GO" id="GO:0005876">
    <property type="term" value="C:spindle microtubule"/>
    <property type="evidence" value="ECO:0007669"/>
    <property type="project" value="TreeGrafter"/>
</dbReference>
<dbReference type="AlphaFoldDB" id="A0AAV5S7X9"/>
<dbReference type="Proteomes" id="UP001432027">
    <property type="component" value="Unassembled WGS sequence"/>
</dbReference>
<dbReference type="GO" id="GO:0008017">
    <property type="term" value="F:microtubule binding"/>
    <property type="evidence" value="ECO:0007669"/>
    <property type="project" value="TreeGrafter"/>
</dbReference>
<dbReference type="InterPro" id="IPR011990">
    <property type="entry name" value="TPR-like_helical_dom_sf"/>
</dbReference>
<feature type="non-terminal residue" evidence="2">
    <location>
        <position position="1"/>
    </location>
</feature>
<dbReference type="PANTHER" id="PTHR16056:SF20">
    <property type="entry name" value="C2H2-TYPE DOMAIN-CONTAINING PROTEIN-RELATED"/>
    <property type="match status" value="1"/>
</dbReference>
<name>A0AAV5S7X9_9BILA</name>
<evidence type="ECO:0000256" key="1">
    <source>
        <dbReference type="SAM" id="MobiDB-lite"/>
    </source>
</evidence>
<gene>
    <name evidence="2" type="ORF">PENTCL1PPCAC_617</name>
</gene>
<dbReference type="GO" id="GO:0097431">
    <property type="term" value="C:mitotic spindle pole"/>
    <property type="evidence" value="ECO:0007669"/>
    <property type="project" value="TreeGrafter"/>
</dbReference>
<dbReference type="GO" id="GO:0005739">
    <property type="term" value="C:mitochondrion"/>
    <property type="evidence" value="ECO:0007669"/>
    <property type="project" value="TreeGrafter"/>
</dbReference>
<dbReference type="Pfam" id="PF21033">
    <property type="entry name" value="RMD1-3"/>
    <property type="match status" value="1"/>
</dbReference>
<proteinExistence type="predicted"/>
<feature type="region of interest" description="Disordered" evidence="1">
    <location>
        <begin position="1"/>
        <end position="26"/>
    </location>
</feature>
<sequence length="260" mass="28813">YCSSDPSPLSSQFDPSVILPSSSVDTSGLKQGEMEAIDKLINDDAQKAYDDMKKMYAEGSSKDPELLWRLGKACHAIASDYDRKNPKKKELILEGRGYAQAGASLDEKKFIVLKWAAILTGSATDYVGTKEKIEQGNVFKSYLDKALAMDSKEYSLLHMRGRYAYSVANLSWLERKAAAAFFATPPEATIDEALRDFLGANDVKNDWIENIVYIARCYIAKKDSKNAAIFLKEAITLDATDDSEKELIEEAKGLLKKHGG</sequence>
<evidence type="ECO:0008006" key="4">
    <source>
        <dbReference type="Google" id="ProtNLM"/>
    </source>
</evidence>
<accession>A0AAV5S7X9</accession>
<dbReference type="Gene3D" id="1.25.40.10">
    <property type="entry name" value="Tetratricopeptide repeat domain"/>
    <property type="match status" value="1"/>
</dbReference>
<organism evidence="2 3">
    <name type="scientific">Pristionchus entomophagus</name>
    <dbReference type="NCBI Taxonomy" id="358040"/>
    <lineage>
        <taxon>Eukaryota</taxon>
        <taxon>Metazoa</taxon>
        <taxon>Ecdysozoa</taxon>
        <taxon>Nematoda</taxon>
        <taxon>Chromadorea</taxon>
        <taxon>Rhabditida</taxon>
        <taxon>Rhabditina</taxon>
        <taxon>Diplogasteromorpha</taxon>
        <taxon>Diplogasteroidea</taxon>
        <taxon>Neodiplogasteridae</taxon>
        <taxon>Pristionchus</taxon>
    </lineage>
</organism>
<keyword evidence="3" id="KW-1185">Reference proteome</keyword>
<dbReference type="EMBL" id="BTSX01000001">
    <property type="protein sequence ID" value="GMS78442.1"/>
    <property type="molecule type" value="Genomic_DNA"/>
</dbReference>